<feature type="compositionally biased region" description="Basic and acidic residues" evidence="1">
    <location>
        <begin position="83"/>
        <end position="95"/>
    </location>
</feature>
<accession>A0A915DSU6</accession>
<evidence type="ECO:0000313" key="3">
    <source>
        <dbReference type="WBParaSite" id="jg23161"/>
    </source>
</evidence>
<dbReference type="AlphaFoldDB" id="A0A915DSU6"/>
<dbReference type="WBParaSite" id="jg23161">
    <property type="protein sequence ID" value="jg23161"/>
    <property type="gene ID" value="jg23161"/>
</dbReference>
<evidence type="ECO:0000256" key="1">
    <source>
        <dbReference type="SAM" id="MobiDB-lite"/>
    </source>
</evidence>
<feature type="region of interest" description="Disordered" evidence="1">
    <location>
        <begin position="75"/>
        <end position="95"/>
    </location>
</feature>
<protein>
    <submittedName>
        <fullName evidence="3">Uncharacterized protein</fullName>
    </submittedName>
</protein>
<organism evidence="2 3">
    <name type="scientific">Ditylenchus dipsaci</name>
    <dbReference type="NCBI Taxonomy" id="166011"/>
    <lineage>
        <taxon>Eukaryota</taxon>
        <taxon>Metazoa</taxon>
        <taxon>Ecdysozoa</taxon>
        <taxon>Nematoda</taxon>
        <taxon>Chromadorea</taxon>
        <taxon>Rhabditida</taxon>
        <taxon>Tylenchina</taxon>
        <taxon>Tylenchomorpha</taxon>
        <taxon>Sphaerularioidea</taxon>
        <taxon>Anguinidae</taxon>
        <taxon>Anguininae</taxon>
        <taxon>Ditylenchus</taxon>
    </lineage>
</organism>
<proteinExistence type="predicted"/>
<sequence length="109" mass="11809">MELKNKLFSFFATHSRPTRHEIRIACGVALCAVWWILLCHGSGVIKCTLAAKVMINSSAPGRSAAEGGCIPATREVPPTSGCEEERRSSELRDGRSAAKILDKNKGRVV</sequence>
<dbReference type="Proteomes" id="UP000887574">
    <property type="component" value="Unplaced"/>
</dbReference>
<keyword evidence="2" id="KW-1185">Reference proteome</keyword>
<name>A0A915DSU6_9BILA</name>
<evidence type="ECO:0000313" key="2">
    <source>
        <dbReference type="Proteomes" id="UP000887574"/>
    </source>
</evidence>
<reference evidence="3" key="1">
    <citation type="submission" date="2022-11" db="UniProtKB">
        <authorList>
            <consortium name="WormBaseParasite"/>
        </authorList>
    </citation>
    <scope>IDENTIFICATION</scope>
</reference>